<dbReference type="Proteomes" id="UP000295172">
    <property type="component" value="Unassembled WGS sequence"/>
</dbReference>
<feature type="transmembrane region" description="Helical" evidence="1">
    <location>
        <begin position="21"/>
        <end position="42"/>
    </location>
</feature>
<comment type="caution">
    <text evidence="2">The sequence shown here is derived from an EMBL/GenBank/DDBJ whole genome shotgun (WGS) entry which is preliminary data.</text>
</comment>
<evidence type="ECO:0000313" key="3">
    <source>
        <dbReference type="Proteomes" id="UP000295172"/>
    </source>
</evidence>
<keyword evidence="1" id="KW-0472">Membrane</keyword>
<evidence type="ECO:0000256" key="1">
    <source>
        <dbReference type="SAM" id="Phobius"/>
    </source>
</evidence>
<sequence length="125" mass="12848">MISAEETIAGLQDALSSRRRVGSSVELCGAAAVVVLTVMLWLTEDDLPTTTQLGFGAIVAVGLLTIARALRALRRRGSLFARDRVIAGWIATAVAVLLASALALAGHGLLGLPLTLAAAGFLLVT</sequence>
<dbReference type="EMBL" id="SMKR01000031">
    <property type="protein sequence ID" value="TDD27672.1"/>
    <property type="molecule type" value="Genomic_DNA"/>
</dbReference>
<protein>
    <submittedName>
        <fullName evidence="2">Uncharacterized protein</fullName>
    </submittedName>
</protein>
<dbReference type="AlphaFoldDB" id="A0A4R4XB24"/>
<keyword evidence="3" id="KW-1185">Reference proteome</keyword>
<name>A0A4R4XB24_9ACTN</name>
<dbReference type="OrthoDB" id="6059373at2"/>
<keyword evidence="1" id="KW-0812">Transmembrane</keyword>
<evidence type="ECO:0000313" key="2">
    <source>
        <dbReference type="EMBL" id="TDD27672.1"/>
    </source>
</evidence>
<dbReference type="RefSeq" id="WP_132318505.1">
    <property type="nucleotide sequence ID" value="NZ_SMKR01000031.1"/>
</dbReference>
<organism evidence="2 3">
    <name type="scientific">Kribbella turkmenica</name>
    <dbReference type="NCBI Taxonomy" id="2530375"/>
    <lineage>
        <taxon>Bacteria</taxon>
        <taxon>Bacillati</taxon>
        <taxon>Actinomycetota</taxon>
        <taxon>Actinomycetes</taxon>
        <taxon>Propionibacteriales</taxon>
        <taxon>Kribbellaceae</taxon>
        <taxon>Kribbella</taxon>
    </lineage>
</organism>
<proteinExistence type="predicted"/>
<feature type="transmembrane region" description="Helical" evidence="1">
    <location>
        <begin position="85"/>
        <end position="102"/>
    </location>
</feature>
<accession>A0A4R4XB24</accession>
<gene>
    <name evidence="2" type="ORF">E1218_09815</name>
</gene>
<feature type="transmembrane region" description="Helical" evidence="1">
    <location>
        <begin position="54"/>
        <end position="73"/>
    </location>
</feature>
<keyword evidence="1" id="KW-1133">Transmembrane helix</keyword>
<reference evidence="2 3" key="1">
    <citation type="submission" date="2019-02" db="EMBL/GenBank/DDBJ databases">
        <title>Draft genome sequences of novel Actinobacteria.</title>
        <authorList>
            <person name="Sahin N."/>
            <person name="Ay H."/>
            <person name="Saygin H."/>
        </authorList>
    </citation>
    <scope>NUCLEOTIDE SEQUENCE [LARGE SCALE GENOMIC DNA]</scope>
    <source>
        <strain evidence="2 3">16K104</strain>
    </source>
</reference>